<name>E3G727_ENTLS</name>
<gene>
    <name evidence="2" type="ordered locus">Entcl_1080</name>
</gene>
<keyword evidence="3" id="KW-1185">Reference proteome</keyword>
<dbReference type="AlphaFoldDB" id="E3G727"/>
<dbReference type="EMBL" id="CP002272">
    <property type="protein sequence ID" value="ADO47351.1"/>
    <property type="molecule type" value="Genomic_DNA"/>
</dbReference>
<dbReference type="HOGENOM" id="CLU_766704_0_0_6"/>
<dbReference type="KEGG" id="esc:Entcl_1080"/>
<protein>
    <recommendedName>
        <fullName evidence="1">Shedu protein SduA C-terminal domain-containing protein</fullName>
    </recommendedName>
</protein>
<dbReference type="InterPro" id="IPR025359">
    <property type="entry name" value="SduA_C"/>
</dbReference>
<evidence type="ECO:0000313" key="3">
    <source>
        <dbReference type="Proteomes" id="UP000006872"/>
    </source>
</evidence>
<dbReference type="eggNOG" id="ENOG502ZHES">
    <property type="taxonomic scope" value="Bacteria"/>
</dbReference>
<accession>E3G727</accession>
<organism evidence="2 3">
    <name type="scientific">Enterobacter lignolyticus (strain SCF1)</name>
    <dbReference type="NCBI Taxonomy" id="701347"/>
    <lineage>
        <taxon>Bacteria</taxon>
        <taxon>Pseudomonadati</taxon>
        <taxon>Pseudomonadota</taxon>
        <taxon>Gammaproteobacteria</taxon>
        <taxon>Enterobacterales</taxon>
        <taxon>Enterobacteriaceae</taxon>
        <taxon>Pluralibacter</taxon>
    </lineage>
</organism>
<dbReference type="Pfam" id="PF14082">
    <property type="entry name" value="SduA_C"/>
    <property type="match status" value="1"/>
</dbReference>
<proteinExistence type="predicted"/>
<dbReference type="Proteomes" id="UP000006872">
    <property type="component" value="Chromosome"/>
</dbReference>
<reference evidence="3" key="1">
    <citation type="submission" date="2010-10" db="EMBL/GenBank/DDBJ databases">
        <title>Complete sequence of Enterobacter cloacae SCF1.</title>
        <authorList>
            <consortium name="US DOE Joint Genome Institute"/>
            <person name="Lucas S."/>
            <person name="Copeland A."/>
            <person name="Lapidus A."/>
            <person name="Cheng J.-F."/>
            <person name="Bruce D."/>
            <person name="Goodwin L."/>
            <person name="Pitluck S."/>
            <person name="Davenport K."/>
            <person name="Detter J.C."/>
            <person name="Han C."/>
            <person name="Tapia R."/>
            <person name="Land M."/>
            <person name="Hauser L."/>
            <person name="Chang Y.-J."/>
            <person name="Jeffries C."/>
            <person name="Kyrpides N."/>
            <person name="Ivanova N."/>
            <person name="Mikhailova N."/>
            <person name="DeAngelis K."/>
            <person name="Arkin A.P."/>
            <person name="Chivian D."/>
            <person name="Edwards B."/>
            <person name="Woo H."/>
            <person name="Hazen T.C."/>
            <person name="Woyke T."/>
        </authorList>
    </citation>
    <scope>NUCLEOTIDE SEQUENCE [LARGE SCALE GENOMIC DNA]</scope>
    <source>
        <strain evidence="3">SCF1</strain>
    </source>
</reference>
<evidence type="ECO:0000313" key="2">
    <source>
        <dbReference type="EMBL" id="ADO47351.1"/>
    </source>
</evidence>
<feature type="domain" description="Shedu protein SduA C-terminal" evidence="1">
    <location>
        <begin position="207"/>
        <end position="344"/>
    </location>
</feature>
<sequence length="361" mass="41240">MYYLTECGTKKVLDEMSTYMQSLVNTFEKLALEDSAASILKLQQYLEIRDAGTYEKHIIPYLACRALIYKGVIGIDKIAEVLPTAPGHIYSMAILSSLLQASEGEHAKFMYELTEESAVLSKPIIEDVRTAAKSVFWAFLDDCRADSDSFYRLINLLHHVQFYSMYELESSSSFKKVVFNIFSNSTLRVSDRKINQLGELISSEFREEEYQKFFTENPAFLNPLASKLISKHKLGNEFITDYVLETLTGDYIAVEIEKPTDCIFTKSNNFTHTFTHAFGQVIDFIEWIEQNISYAQKKLPGISSPSGMLVIGVRTTLNKEQEDKLRRFNKNSNSIEVVTFDDLLAKARTLQANIIHRTELL</sequence>
<evidence type="ECO:0000259" key="1">
    <source>
        <dbReference type="Pfam" id="PF14082"/>
    </source>
</evidence>
<dbReference type="RefSeq" id="WP_013365102.1">
    <property type="nucleotide sequence ID" value="NC_014618.1"/>
</dbReference>
<reference evidence="2 3" key="2">
    <citation type="journal article" date="2011" name="Stand. Genomic Sci.">
        <title>Complete genome sequence of 'Enterobacter lignolyticus' SCF1.</title>
        <authorList>
            <person name="Deangelis K.M."/>
            <person name="D'Haeseleer P."/>
            <person name="Chivian D."/>
            <person name="Fortney J.L."/>
            <person name="Khudyakov J."/>
            <person name="Simmons B."/>
            <person name="Woo H."/>
            <person name="Arkin A.P."/>
            <person name="Davenport K.W."/>
            <person name="Goodwin L."/>
            <person name="Chen A."/>
            <person name="Ivanova N."/>
            <person name="Kyrpides N.C."/>
            <person name="Mavromatis K."/>
            <person name="Woyke T."/>
            <person name="Hazen T.C."/>
        </authorList>
    </citation>
    <scope>NUCLEOTIDE SEQUENCE [LARGE SCALE GENOMIC DNA]</scope>
    <source>
        <strain evidence="2 3">SCF1</strain>
    </source>
</reference>